<feature type="domain" description="GGDEF" evidence="3">
    <location>
        <begin position="268"/>
        <end position="403"/>
    </location>
</feature>
<dbReference type="PROSITE" id="PS50887">
    <property type="entry name" value="GGDEF"/>
    <property type="match status" value="1"/>
</dbReference>
<keyword evidence="2" id="KW-1133">Transmembrane helix</keyword>
<keyword evidence="2" id="KW-0472">Membrane</keyword>
<dbReference type="FunFam" id="3.30.70.270:FF:000001">
    <property type="entry name" value="Diguanylate cyclase domain protein"/>
    <property type="match status" value="1"/>
</dbReference>
<name>A0A554XKR0_9BURK</name>
<dbReference type="PANTHER" id="PTHR45138:SF24">
    <property type="entry name" value="DIGUANYLATE CYCLASE DGCC-RELATED"/>
    <property type="match status" value="1"/>
</dbReference>
<dbReference type="InterPro" id="IPR050469">
    <property type="entry name" value="Diguanylate_Cyclase"/>
</dbReference>
<dbReference type="GO" id="GO:0052621">
    <property type="term" value="F:diguanylate cyclase activity"/>
    <property type="evidence" value="ECO:0007669"/>
    <property type="project" value="UniProtKB-EC"/>
</dbReference>
<accession>A0A554XKR0</accession>
<proteinExistence type="predicted"/>
<evidence type="ECO:0000256" key="2">
    <source>
        <dbReference type="SAM" id="Phobius"/>
    </source>
</evidence>
<evidence type="ECO:0000259" key="3">
    <source>
        <dbReference type="PROSITE" id="PS50887"/>
    </source>
</evidence>
<dbReference type="Proteomes" id="UP000318294">
    <property type="component" value="Unassembled WGS sequence"/>
</dbReference>
<keyword evidence="4" id="KW-0548">Nucleotidyltransferase</keyword>
<dbReference type="GO" id="GO:1902201">
    <property type="term" value="P:negative regulation of bacterial-type flagellum-dependent cell motility"/>
    <property type="evidence" value="ECO:0007669"/>
    <property type="project" value="TreeGrafter"/>
</dbReference>
<dbReference type="GO" id="GO:0043709">
    <property type="term" value="P:cell adhesion involved in single-species biofilm formation"/>
    <property type="evidence" value="ECO:0007669"/>
    <property type="project" value="TreeGrafter"/>
</dbReference>
<sequence>MSTLLGQLGRHPRMAAIVAATFVVLLALQAALVYVGMARMQAVGAALDEVTDVTVAAERHSREMAAAVQQRILLMLRMLAQPDPLDRSEDAQAFEQQGLAFGRARDAWLALPKPPEIRARFERIQADAVALSRSQRAIVEALIGGQDDQARALFESDRVIERQRELVRALESLAEQHHGMTEAARAEAQATQRSTQTLMIWLGLGLFALGAAIGTLVTWVIHRSEGLLHAERQRMEDSAHTDALTGLLNRRGFEREVQRWRAQGRPGQRHSVLLIDLDHFKPINDTAGHDAGDAALRRVALLLREQTRPVDAVARLGGDEFAVLLRELDQAAALEVGQRIVSALGGFVFDWKGRHFPIGASIGAVAFDADVSSEEWPHVLKRADEACYAAKQAGRGRAVAATESGASATVAAT</sequence>
<evidence type="ECO:0000256" key="1">
    <source>
        <dbReference type="ARBA" id="ARBA00012528"/>
    </source>
</evidence>
<dbReference type="SMART" id="SM00267">
    <property type="entry name" value="GGDEF"/>
    <property type="match status" value="1"/>
</dbReference>
<dbReference type="GO" id="GO:0005886">
    <property type="term" value="C:plasma membrane"/>
    <property type="evidence" value="ECO:0007669"/>
    <property type="project" value="TreeGrafter"/>
</dbReference>
<protein>
    <recommendedName>
        <fullName evidence="1">diguanylate cyclase</fullName>
        <ecNumber evidence="1">2.7.7.65</ecNumber>
    </recommendedName>
</protein>
<gene>
    <name evidence="4" type="primary">yegE_1</name>
    <name evidence="4" type="ORF">Tchar_00035</name>
</gene>
<dbReference type="EC" id="2.7.7.65" evidence="1"/>
<dbReference type="InterPro" id="IPR029787">
    <property type="entry name" value="Nucleotide_cyclase"/>
</dbReference>
<dbReference type="AlphaFoldDB" id="A0A554XKR0"/>
<evidence type="ECO:0000313" key="4">
    <source>
        <dbReference type="EMBL" id="TSE36413.1"/>
    </source>
</evidence>
<comment type="caution">
    <text evidence="4">The sequence shown here is derived from an EMBL/GenBank/DDBJ whole genome shotgun (WGS) entry which is preliminary data.</text>
</comment>
<evidence type="ECO:0000313" key="5">
    <source>
        <dbReference type="Proteomes" id="UP000318294"/>
    </source>
</evidence>
<dbReference type="NCBIfam" id="TIGR00254">
    <property type="entry name" value="GGDEF"/>
    <property type="match status" value="1"/>
</dbReference>
<dbReference type="EMBL" id="VJON01000001">
    <property type="protein sequence ID" value="TSE36413.1"/>
    <property type="molecule type" value="Genomic_DNA"/>
</dbReference>
<dbReference type="InterPro" id="IPR000160">
    <property type="entry name" value="GGDEF_dom"/>
</dbReference>
<dbReference type="SUPFAM" id="SSF55073">
    <property type="entry name" value="Nucleotide cyclase"/>
    <property type="match status" value="1"/>
</dbReference>
<dbReference type="CDD" id="cd01949">
    <property type="entry name" value="GGDEF"/>
    <property type="match status" value="1"/>
</dbReference>
<dbReference type="PANTHER" id="PTHR45138">
    <property type="entry name" value="REGULATORY COMPONENTS OF SENSORY TRANSDUCTION SYSTEM"/>
    <property type="match status" value="1"/>
</dbReference>
<dbReference type="InterPro" id="IPR043128">
    <property type="entry name" value="Rev_trsase/Diguanyl_cyclase"/>
</dbReference>
<keyword evidence="5" id="KW-1185">Reference proteome</keyword>
<keyword evidence="4" id="KW-0808">Transferase</keyword>
<dbReference type="OrthoDB" id="8929028at2"/>
<dbReference type="Gene3D" id="3.30.70.270">
    <property type="match status" value="1"/>
</dbReference>
<dbReference type="Pfam" id="PF00990">
    <property type="entry name" value="GGDEF"/>
    <property type="match status" value="1"/>
</dbReference>
<keyword evidence="2" id="KW-0812">Transmembrane</keyword>
<reference evidence="4 5" key="1">
    <citation type="submission" date="2019-07" db="EMBL/GenBank/DDBJ databases">
        <title>Tepidimonas charontis SPSP-6 draft genome.</title>
        <authorList>
            <person name="Da Costa M.S."/>
            <person name="Froufe H.J.C."/>
            <person name="Egas C."/>
            <person name="Albuquerque L."/>
        </authorList>
    </citation>
    <scope>NUCLEOTIDE SEQUENCE [LARGE SCALE GENOMIC DNA]</scope>
    <source>
        <strain evidence="4 5">SPSP-6</strain>
    </source>
</reference>
<feature type="transmembrane region" description="Helical" evidence="2">
    <location>
        <begin position="198"/>
        <end position="221"/>
    </location>
</feature>
<organism evidence="4 5">
    <name type="scientific">Tepidimonas charontis</name>
    <dbReference type="NCBI Taxonomy" id="2267262"/>
    <lineage>
        <taxon>Bacteria</taxon>
        <taxon>Pseudomonadati</taxon>
        <taxon>Pseudomonadota</taxon>
        <taxon>Betaproteobacteria</taxon>
        <taxon>Burkholderiales</taxon>
        <taxon>Tepidimonas</taxon>
    </lineage>
</organism>
<dbReference type="RefSeq" id="WP_144327084.1">
    <property type="nucleotide sequence ID" value="NZ_VJON01000001.1"/>
</dbReference>